<accession>A0A1T4V004</accession>
<protein>
    <recommendedName>
        <fullName evidence="3">DUF3703 domain-containing protein</fullName>
    </recommendedName>
</protein>
<dbReference type="Pfam" id="PF12487">
    <property type="entry name" value="DUF3703"/>
    <property type="match status" value="1"/>
</dbReference>
<dbReference type="EMBL" id="FUWP01000049">
    <property type="protein sequence ID" value="SKA58303.1"/>
    <property type="molecule type" value="Genomic_DNA"/>
</dbReference>
<evidence type="ECO:0008006" key="3">
    <source>
        <dbReference type="Google" id="ProtNLM"/>
    </source>
</evidence>
<evidence type="ECO:0000313" key="2">
    <source>
        <dbReference type="Proteomes" id="UP000191116"/>
    </source>
</evidence>
<proteinExistence type="predicted"/>
<dbReference type="InterPro" id="IPR022172">
    <property type="entry name" value="DUF3703"/>
</dbReference>
<dbReference type="AlphaFoldDB" id="A0A1T4V004"/>
<gene>
    <name evidence="1" type="ORF">CZ814_03953</name>
</gene>
<name>A0A1T4V004_9GAMM</name>
<evidence type="ECO:0000313" key="1">
    <source>
        <dbReference type="EMBL" id="SKA58303.1"/>
    </source>
</evidence>
<sequence>MTRWRMSNFSHKIAPYIKRELLRSYKAQKKGDSVMAFRFLENAHVLGQESTYWHVKVHFFMLRWALKQGDIKEINGQIMRIIGAALLTAIDGVPIGNTGGSNVHALKVMPISAEHAEIIIKTKHYKNN</sequence>
<organism evidence="1 2">
    <name type="scientific">Photobacterium toruni</name>
    <dbReference type="NCBI Taxonomy" id="1935446"/>
    <lineage>
        <taxon>Bacteria</taxon>
        <taxon>Pseudomonadati</taxon>
        <taxon>Pseudomonadota</taxon>
        <taxon>Gammaproteobacteria</taxon>
        <taxon>Vibrionales</taxon>
        <taxon>Vibrionaceae</taxon>
        <taxon>Photobacterium</taxon>
    </lineage>
</organism>
<dbReference type="Proteomes" id="UP000191116">
    <property type="component" value="Unassembled WGS sequence"/>
</dbReference>
<reference evidence="1 2" key="1">
    <citation type="submission" date="2017-02" db="EMBL/GenBank/DDBJ databases">
        <authorList>
            <person name="Peterson S.W."/>
        </authorList>
    </citation>
    <scope>NUCLEOTIDE SEQUENCE [LARGE SCALE GENOMIC DNA]</scope>
    <source>
        <strain evidence="1 2">CECT 9189</strain>
    </source>
</reference>